<dbReference type="GO" id="GO:0043953">
    <property type="term" value="P:protein transport by the Tat complex"/>
    <property type="evidence" value="ECO:0007669"/>
    <property type="project" value="UniProtKB-UniRule"/>
</dbReference>
<feature type="compositionally biased region" description="Pro residues" evidence="6">
    <location>
        <begin position="47"/>
        <end position="59"/>
    </location>
</feature>
<dbReference type="GO" id="GO:0065002">
    <property type="term" value="P:intracellular protein transmembrane transport"/>
    <property type="evidence" value="ECO:0007669"/>
    <property type="project" value="TreeGrafter"/>
</dbReference>
<feature type="transmembrane region" description="Helical" evidence="5">
    <location>
        <begin position="99"/>
        <end position="117"/>
    </location>
</feature>
<dbReference type="AlphaFoldDB" id="E7N3K5"/>
<comment type="subunit">
    <text evidence="5">Forms a complex with TatA.</text>
</comment>
<evidence type="ECO:0000256" key="1">
    <source>
        <dbReference type="ARBA" id="ARBA00004141"/>
    </source>
</evidence>
<dbReference type="RefSeq" id="WP_009350240.1">
    <property type="nucleotide sequence ID" value="NZ_GL638147.1"/>
</dbReference>
<name>E7N3K5_9FIRM</name>
<keyword evidence="5" id="KW-0813">Transport</keyword>
<dbReference type="HOGENOM" id="CLU_031942_3_0_9"/>
<keyword evidence="5" id="KW-0811">Translocation</keyword>
<gene>
    <name evidence="5 7" type="primary">tatC</name>
    <name evidence="7" type="ORF">HMPREF9555_01595</name>
</gene>
<feature type="transmembrane region" description="Helical" evidence="5">
    <location>
        <begin position="176"/>
        <end position="209"/>
    </location>
</feature>
<evidence type="ECO:0000256" key="5">
    <source>
        <dbReference type="HAMAP-Rule" id="MF_00902"/>
    </source>
</evidence>
<dbReference type="PANTHER" id="PTHR30371:SF0">
    <property type="entry name" value="SEC-INDEPENDENT PROTEIN TRANSLOCASE PROTEIN TATC, CHLOROPLASTIC-RELATED"/>
    <property type="match status" value="1"/>
</dbReference>
<keyword evidence="8" id="KW-1185">Reference proteome</keyword>
<dbReference type="EMBL" id="AECV01000035">
    <property type="protein sequence ID" value="EFW29190.1"/>
    <property type="molecule type" value="Genomic_DNA"/>
</dbReference>
<accession>E7N3K5</accession>
<feature type="compositionally biased region" description="Acidic residues" evidence="6">
    <location>
        <begin position="75"/>
        <end position="84"/>
    </location>
</feature>
<dbReference type="Pfam" id="PF00902">
    <property type="entry name" value="TatC"/>
    <property type="match status" value="1"/>
</dbReference>
<dbReference type="HAMAP" id="MF_00902">
    <property type="entry name" value="TatC"/>
    <property type="match status" value="1"/>
</dbReference>
<organism evidence="7 8">
    <name type="scientific">Selenomonas artemidis F0399</name>
    <dbReference type="NCBI Taxonomy" id="749551"/>
    <lineage>
        <taxon>Bacteria</taxon>
        <taxon>Bacillati</taxon>
        <taxon>Bacillota</taxon>
        <taxon>Negativicutes</taxon>
        <taxon>Selenomonadales</taxon>
        <taxon>Selenomonadaceae</taxon>
        <taxon>Selenomonas</taxon>
    </lineage>
</organism>
<dbReference type="PRINTS" id="PR01840">
    <property type="entry name" value="TATCFAMILY"/>
</dbReference>
<dbReference type="GO" id="GO:0009977">
    <property type="term" value="F:proton motive force dependent protein transmembrane transporter activity"/>
    <property type="evidence" value="ECO:0007669"/>
    <property type="project" value="TreeGrafter"/>
</dbReference>
<reference evidence="7 8" key="1">
    <citation type="submission" date="2010-08" db="EMBL/GenBank/DDBJ databases">
        <authorList>
            <person name="Weinstock G."/>
            <person name="Sodergren E."/>
            <person name="Clifton S."/>
            <person name="Fulton L."/>
            <person name="Fulton B."/>
            <person name="Courtney L."/>
            <person name="Fronick C."/>
            <person name="Harrison M."/>
            <person name="Strong C."/>
            <person name="Farmer C."/>
            <person name="Delahaunty K."/>
            <person name="Markovic C."/>
            <person name="Hall O."/>
            <person name="Minx P."/>
            <person name="Tomlinson C."/>
            <person name="Mitreva M."/>
            <person name="Hou S."/>
            <person name="Chen J."/>
            <person name="Wollam A."/>
            <person name="Pepin K.H."/>
            <person name="Johnson M."/>
            <person name="Bhonagiri V."/>
            <person name="Zhang X."/>
            <person name="Suruliraj S."/>
            <person name="Warren W."/>
            <person name="Chinwalla A."/>
            <person name="Mardis E.R."/>
            <person name="Wilson R.K."/>
        </authorList>
    </citation>
    <scope>NUCLEOTIDE SEQUENCE [LARGE SCALE GENOMIC DNA]</scope>
    <source>
        <strain evidence="7 8">F0399</strain>
    </source>
</reference>
<proteinExistence type="inferred from homology"/>
<evidence type="ECO:0000256" key="3">
    <source>
        <dbReference type="ARBA" id="ARBA00022989"/>
    </source>
</evidence>
<keyword evidence="3 5" id="KW-1133">Transmembrane helix</keyword>
<dbReference type="PANTHER" id="PTHR30371">
    <property type="entry name" value="SEC-INDEPENDENT PROTEIN TRANSLOCASE PROTEIN TATC"/>
    <property type="match status" value="1"/>
</dbReference>
<comment type="subcellular location">
    <subcellularLocation>
        <location evidence="5">Cell membrane</location>
        <topology evidence="5">Multi-pass membrane protein</topology>
    </subcellularLocation>
    <subcellularLocation>
        <location evidence="1">Membrane</location>
        <topology evidence="1">Multi-pass membrane protein</topology>
    </subcellularLocation>
</comment>
<keyword evidence="5" id="KW-1003">Cell membrane</keyword>
<comment type="caution">
    <text evidence="7">The sequence shown here is derived from an EMBL/GenBank/DDBJ whole genome shotgun (WGS) entry which is preliminary data.</text>
</comment>
<comment type="function">
    <text evidence="5">Part of the twin-arginine translocation (Tat) system that transports large folded proteins containing a characteristic twin-arginine motif in their signal peptide across membranes.</text>
</comment>
<dbReference type="GO" id="GO:0033281">
    <property type="term" value="C:TAT protein transport complex"/>
    <property type="evidence" value="ECO:0007669"/>
    <property type="project" value="UniProtKB-UniRule"/>
</dbReference>
<feature type="transmembrane region" description="Helical" evidence="5">
    <location>
        <begin position="229"/>
        <end position="251"/>
    </location>
</feature>
<feature type="transmembrane region" description="Helical" evidence="5">
    <location>
        <begin position="140"/>
        <end position="164"/>
    </location>
</feature>
<comment type="similarity">
    <text evidence="5">Belongs to the TatC family.</text>
</comment>
<keyword evidence="5" id="KW-0653">Protein transport</keyword>
<evidence type="ECO:0000256" key="6">
    <source>
        <dbReference type="SAM" id="MobiDB-lite"/>
    </source>
</evidence>
<sequence>MGEESKTPETPVSYPATAEERDAMIAAQRRAAEPVAQASESVASPLSAPPPEDTPPIAEPDPTGGEEPPLSPPDAETEEDDDEGSMSLIAHLTELRSRLIKCLLAVAVGSGVGYYFIEDIMHYLTRPVGKLYYMQPAEAFFTYIKIAVVVGFLLALPVIFYHVWRFFLPALTRAERIVLGIVVPVSVVLFFLGLAFSFFLVFPAAILFFKGFGNSELEALFSVNRYFEFVIMFVLPFGFVFELPLIITILGKMGFISSKFLRKYARIVIFLSFVVAAVISPTPDVFTQSMIAVPMIALYDVGYLIVRYILRK</sequence>
<feature type="region of interest" description="Disordered" evidence="6">
    <location>
        <begin position="1"/>
        <end position="84"/>
    </location>
</feature>
<feature type="transmembrane region" description="Helical" evidence="5">
    <location>
        <begin position="291"/>
        <end position="310"/>
    </location>
</feature>
<feature type="transmembrane region" description="Helical" evidence="5">
    <location>
        <begin position="263"/>
        <end position="279"/>
    </location>
</feature>
<dbReference type="Proteomes" id="UP000004633">
    <property type="component" value="Unassembled WGS sequence"/>
</dbReference>
<keyword evidence="2 5" id="KW-0812">Transmembrane</keyword>
<evidence type="ECO:0000313" key="8">
    <source>
        <dbReference type="Proteomes" id="UP000004633"/>
    </source>
</evidence>
<dbReference type="NCBIfam" id="TIGR00945">
    <property type="entry name" value="tatC"/>
    <property type="match status" value="1"/>
</dbReference>
<dbReference type="STRING" id="749551.HMPREF9555_01595"/>
<evidence type="ECO:0000313" key="7">
    <source>
        <dbReference type="EMBL" id="EFW29190.1"/>
    </source>
</evidence>
<evidence type="ECO:0000256" key="4">
    <source>
        <dbReference type="ARBA" id="ARBA00023136"/>
    </source>
</evidence>
<protein>
    <recommendedName>
        <fullName evidence="5">Sec-independent protein translocase protein TatC</fullName>
    </recommendedName>
</protein>
<dbReference type="InterPro" id="IPR002033">
    <property type="entry name" value="TatC"/>
</dbReference>
<evidence type="ECO:0000256" key="2">
    <source>
        <dbReference type="ARBA" id="ARBA00022692"/>
    </source>
</evidence>
<keyword evidence="4 5" id="KW-0472">Membrane</keyword>